<evidence type="ECO:0000313" key="3">
    <source>
        <dbReference type="EMBL" id="OSM02261.1"/>
    </source>
</evidence>
<feature type="transmembrane region" description="Helical" evidence="2">
    <location>
        <begin position="219"/>
        <end position="238"/>
    </location>
</feature>
<feature type="transmembrane region" description="Helical" evidence="2">
    <location>
        <begin position="131"/>
        <end position="149"/>
    </location>
</feature>
<keyword evidence="2" id="KW-0472">Membrane</keyword>
<keyword evidence="2" id="KW-0812">Transmembrane</keyword>
<name>A0A1Y2K2J4_9PROT</name>
<reference evidence="3 4" key="1">
    <citation type="journal article" date="2016" name="BMC Genomics">
        <title>Combined genomic and structural analyses of a cultured magnetotactic bacterium reveals its niche adaptation to a dynamic environment.</title>
        <authorList>
            <person name="Araujo A.C."/>
            <person name="Morillo V."/>
            <person name="Cypriano J."/>
            <person name="Teixeira L.C."/>
            <person name="Leao P."/>
            <person name="Lyra S."/>
            <person name="Almeida L.G."/>
            <person name="Bazylinski D.A."/>
            <person name="Vasconcellos A.T."/>
            <person name="Abreu F."/>
            <person name="Lins U."/>
        </authorList>
    </citation>
    <scope>NUCLEOTIDE SEQUENCE [LARGE SCALE GENOMIC DNA]</scope>
    <source>
        <strain evidence="3 4">IT-1</strain>
    </source>
</reference>
<proteinExistence type="predicted"/>
<feature type="transmembrane region" description="Helical" evidence="2">
    <location>
        <begin position="379"/>
        <end position="397"/>
    </location>
</feature>
<keyword evidence="4" id="KW-1185">Reference proteome</keyword>
<feature type="transmembrane region" description="Helical" evidence="2">
    <location>
        <begin position="250"/>
        <end position="270"/>
    </location>
</feature>
<comment type="caution">
    <text evidence="3">The sequence shown here is derived from an EMBL/GenBank/DDBJ whole genome shotgun (WGS) entry which is preliminary data.</text>
</comment>
<feature type="region of interest" description="Disordered" evidence="1">
    <location>
        <begin position="810"/>
        <end position="829"/>
    </location>
</feature>
<sequence length="829" mass="90231">MVWPRSTYFYLIAMTMTEPVETYAAAASAGGESRIRSVLLTAIPLLLLAAIYALFYPQDFFPAHDTQLALANFHYTYSHLLYYGEWPLWMPYGVYGVKLIQMMHPFAILTAWVGAALGVANVLLMFKISLFLGQAVFVMGAMLMTRRLVNDVRVTTLVGVYAASMVVWHWQINFAYFLLYLTPILLYFLLRLADSGQLRWFYLFSLTFLSAVLSWGYLYVMVAVCSLVWGLALLPVGGRRLWARLRRFTLWDALALLGLVGVVVVILKLAQHGIAEMAFMTDDREPGSGRVTLDAFMTFNALKPGTDHIAQMLRGFPVNIDNPAYFGLLPAVALLPGLLISPWSVVKRALFLAVGVIAALFLSGLTAFLAYHLLPPIGVYRHLALLLPMISALLLLLSAYGIKRILDGLTDAQRAKQWLGLGMAPVALLFFLLLWDAATVGTYAKFAHWDQPYPATFEALLLVPFGFRLVLWFGVVLLFITMVARGRFERLARRGFFWLLVAAILDGLSYQASIAYERPRVESGAQESLSLLAAAPPAFAAVRQEALGKDERSQRIWSIVGKKQGPAVQYNDELYFVQTDLCAPILKLVKFPQAVKVLMEALGGQINARAYATHVPLDRPGAKTLLGCGESKFRLVRQGVETASRAQAIALTAAVANPAAVVPLGDPEQAPPSQREVAAQSLPQALLTQAQAASGEATVTGSVHMAAATGGAFTLNIRVEEAEPVWLVAAESYFPGWRATIGGEEAPMRIAYGAFMAVRVPPGAHEVTMTYGAGPVKWMNDLVSVLGAGVALLLLALCAGLLTRREPACAPASDPVDASAAAQAPVASS</sequence>
<organism evidence="3 4">
    <name type="scientific">Magnetofaba australis IT-1</name>
    <dbReference type="NCBI Taxonomy" id="1434232"/>
    <lineage>
        <taxon>Bacteria</taxon>
        <taxon>Pseudomonadati</taxon>
        <taxon>Pseudomonadota</taxon>
        <taxon>Magnetococcia</taxon>
        <taxon>Magnetococcales</taxon>
        <taxon>Magnetococcaceae</taxon>
        <taxon>Magnetofaba</taxon>
    </lineage>
</organism>
<accession>A0A1Y2K2J4</accession>
<dbReference type="AlphaFoldDB" id="A0A1Y2K2J4"/>
<dbReference type="Proteomes" id="UP000194003">
    <property type="component" value="Unassembled WGS sequence"/>
</dbReference>
<feature type="transmembrane region" description="Helical" evidence="2">
    <location>
        <begin position="169"/>
        <end position="190"/>
    </location>
</feature>
<feature type="transmembrane region" description="Helical" evidence="2">
    <location>
        <begin position="459"/>
        <end position="484"/>
    </location>
</feature>
<evidence type="ECO:0000256" key="2">
    <source>
        <dbReference type="SAM" id="Phobius"/>
    </source>
</evidence>
<protein>
    <recommendedName>
        <fullName evidence="5">Bacterial membrane protein YfhO</fullName>
    </recommendedName>
</protein>
<feature type="transmembrane region" description="Helical" evidence="2">
    <location>
        <begin position="102"/>
        <end position="124"/>
    </location>
</feature>
<feature type="transmembrane region" description="Helical" evidence="2">
    <location>
        <begin position="496"/>
        <end position="516"/>
    </location>
</feature>
<feature type="transmembrane region" description="Helical" evidence="2">
    <location>
        <begin position="38"/>
        <end position="56"/>
    </location>
</feature>
<evidence type="ECO:0000256" key="1">
    <source>
        <dbReference type="SAM" id="MobiDB-lite"/>
    </source>
</evidence>
<evidence type="ECO:0000313" key="4">
    <source>
        <dbReference type="Proteomes" id="UP000194003"/>
    </source>
</evidence>
<keyword evidence="2" id="KW-1133">Transmembrane helix</keyword>
<feature type="transmembrane region" description="Helical" evidence="2">
    <location>
        <begin position="418"/>
        <end position="439"/>
    </location>
</feature>
<feature type="transmembrane region" description="Helical" evidence="2">
    <location>
        <begin position="350"/>
        <end position="373"/>
    </location>
</feature>
<dbReference type="EMBL" id="LVJN01000020">
    <property type="protein sequence ID" value="OSM02261.1"/>
    <property type="molecule type" value="Genomic_DNA"/>
</dbReference>
<feature type="transmembrane region" description="Helical" evidence="2">
    <location>
        <begin position="324"/>
        <end position="343"/>
    </location>
</feature>
<evidence type="ECO:0008006" key="5">
    <source>
        <dbReference type="Google" id="ProtNLM"/>
    </source>
</evidence>
<gene>
    <name evidence="3" type="ORF">MAIT1_02372</name>
</gene>